<proteinExistence type="predicted"/>
<dbReference type="Proteomes" id="UP001560267">
    <property type="component" value="Unassembled WGS sequence"/>
</dbReference>
<evidence type="ECO:0000313" key="2">
    <source>
        <dbReference type="Proteomes" id="UP001560267"/>
    </source>
</evidence>
<name>A0ABV3Y4S9_9ACTN</name>
<protein>
    <submittedName>
        <fullName evidence="1">ATP-binding protein</fullName>
    </submittedName>
</protein>
<keyword evidence="1" id="KW-0547">Nucleotide-binding</keyword>
<sequence length="367" mass="40649">MSRVYRSYMPRDPFTPTFGVSPPLLIGRDDLIAEFATSLADDRGSSTRATIYTGSRGIGKTTMLNVVERVAREHGWLVISETAYAGFVDWLTNIALSGLLASHGYSNTTASTQSFGDQLKLVSDHLRSLHSGVLITLDELNDAQFDELREFGAALYQAFPDNGTVAFVGAGLPRPVNLMLADLALANFQQADLHVLEPVDLDDAKRALRVPTEDSAREIEPLALDDAARATEGYPFLIQLLGHLISHEHPDERVITRDDVASGVLKMHERIGSWRLESELTELSENDRVLLVAMATDHGPSKTSAIASRLAIGQDYLDEWLAHLIERGVIYQTRHGEVDFVQPLLREYLRVHPVSPSLEPDTPWRSQ</sequence>
<gene>
    <name evidence="1" type="ORF">AB6A68_11985</name>
</gene>
<dbReference type="SUPFAM" id="SSF52540">
    <property type="entry name" value="P-loop containing nucleoside triphosphate hydrolases"/>
    <property type="match status" value="1"/>
</dbReference>
<comment type="caution">
    <text evidence="1">The sequence shown here is derived from an EMBL/GenBank/DDBJ whole genome shotgun (WGS) entry which is preliminary data.</text>
</comment>
<accession>A0ABV3Y4S9</accession>
<dbReference type="InterPro" id="IPR027417">
    <property type="entry name" value="P-loop_NTPase"/>
</dbReference>
<keyword evidence="1" id="KW-0067">ATP-binding</keyword>
<organism evidence="1 2">
    <name type="scientific">Ferrimicrobium acidiphilum</name>
    <dbReference type="NCBI Taxonomy" id="121039"/>
    <lineage>
        <taxon>Bacteria</taxon>
        <taxon>Bacillati</taxon>
        <taxon>Actinomycetota</taxon>
        <taxon>Acidimicrobiia</taxon>
        <taxon>Acidimicrobiales</taxon>
        <taxon>Acidimicrobiaceae</taxon>
        <taxon>Ferrimicrobium</taxon>
    </lineage>
</organism>
<keyword evidence="2" id="KW-1185">Reference proteome</keyword>
<evidence type="ECO:0000313" key="1">
    <source>
        <dbReference type="EMBL" id="MEX6430545.1"/>
    </source>
</evidence>
<reference evidence="1 2" key="1">
    <citation type="submission" date="2024-07" db="EMBL/GenBank/DDBJ databases">
        <title>Draft Genome Sequence of Ferrimicrobium acidiphilum Strain YE2023, Isolated from a Pulp of Bioleach Reactor.</title>
        <authorList>
            <person name="Elkina Y.A."/>
            <person name="Bulaeva A.G."/>
            <person name="Beletsky A.V."/>
            <person name="Mardanov A.V."/>
        </authorList>
    </citation>
    <scope>NUCLEOTIDE SEQUENCE [LARGE SCALE GENOMIC DNA]</scope>
    <source>
        <strain evidence="1 2">YE2023</strain>
    </source>
</reference>
<dbReference type="Gene3D" id="3.40.50.300">
    <property type="entry name" value="P-loop containing nucleotide triphosphate hydrolases"/>
    <property type="match status" value="1"/>
</dbReference>
<dbReference type="GO" id="GO:0005524">
    <property type="term" value="F:ATP binding"/>
    <property type="evidence" value="ECO:0007669"/>
    <property type="project" value="UniProtKB-KW"/>
</dbReference>
<dbReference type="EMBL" id="JBFSHR010000060">
    <property type="protein sequence ID" value="MEX6430545.1"/>
    <property type="molecule type" value="Genomic_DNA"/>
</dbReference>